<reference evidence="2" key="5">
    <citation type="journal article" date="2021" name="G3 (Bethesda)">
        <title>Aegilops tauschii genome assembly Aet v5.0 features greater sequence contiguity and improved annotation.</title>
        <authorList>
            <person name="Wang L."/>
            <person name="Zhu T."/>
            <person name="Rodriguez J.C."/>
            <person name="Deal K.R."/>
            <person name="Dubcovsky J."/>
            <person name="McGuire P.E."/>
            <person name="Lux T."/>
            <person name="Spannagl M."/>
            <person name="Mayer K.F.X."/>
            <person name="Baldrich P."/>
            <person name="Meyers B.C."/>
            <person name="Huo N."/>
            <person name="Gu Y.Q."/>
            <person name="Zhou H."/>
            <person name="Devos K.M."/>
            <person name="Bennetzen J.L."/>
            <person name="Unver T."/>
            <person name="Budak H."/>
            <person name="Gulick P.J."/>
            <person name="Galiba G."/>
            <person name="Kalapos B."/>
            <person name="Nelson D.R."/>
            <person name="Li P."/>
            <person name="You F.M."/>
            <person name="Luo M.C."/>
            <person name="Dvorak J."/>
        </authorList>
    </citation>
    <scope>NUCLEOTIDE SEQUENCE [LARGE SCALE GENOMIC DNA]</scope>
    <source>
        <strain evidence="2">cv. AL8/78</strain>
    </source>
</reference>
<accession>A0A453FWQ5</accession>
<reference evidence="3" key="2">
    <citation type="journal article" date="2017" name="Nat. Plants">
        <title>The Aegilops tauschii genome reveals multiple impacts of transposons.</title>
        <authorList>
            <person name="Zhao G."/>
            <person name="Zou C."/>
            <person name="Li K."/>
            <person name="Wang K."/>
            <person name="Li T."/>
            <person name="Gao L."/>
            <person name="Zhang X."/>
            <person name="Wang H."/>
            <person name="Yang Z."/>
            <person name="Liu X."/>
            <person name="Jiang W."/>
            <person name="Mao L."/>
            <person name="Kong X."/>
            <person name="Jiao Y."/>
            <person name="Jia J."/>
        </authorList>
    </citation>
    <scope>NUCLEOTIDE SEQUENCE [LARGE SCALE GENOMIC DNA]</scope>
    <source>
        <strain evidence="3">cv. AL8/78</strain>
    </source>
</reference>
<evidence type="ECO:0000313" key="2">
    <source>
        <dbReference type="EnsemblPlants" id="AET3Gv20809900.1"/>
    </source>
</evidence>
<protein>
    <submittedName>
        <fullName evidence="2">Uncharacterized protein</fullName>
    </submittedName>
</protein>
<sequence length="90" mass="9540">SRSHNSAGRHLSSLPRRNAAQVGDWSTSIYPSILTATPCMLCGGGVSMVMDAALHDWCGPLPGGSKLPIYPQIPDGFTAEELESLLLFPS</sequence>
<dbReference type="Proteomes" id="UP000015105">
    <property type="component" value="Chromosome 3D"/>
</dbReference>
<feature type="region of interest" description="Disordered" evidence="1">
    <location>
        <begin position="1"/>
        <end position="20"/>
    </location>
</feature>
<evidence type="ECO:0000256" key="1">
    <source>
        <dbReference type="SAM" id="MobiDB-lite"/>
    </source>
</evidence>
<dbReference type="Gramene" id="AET3Gv20809900.1">
    <property type="protein sequence ID" value="AET3Gv20809900.1"/>
    <property type="gene ID" value="AET3Gv20809900"/>
</dbReference>
<dbReference type="EnsemblPlants" id="AET3Gv20809900.1">
    <property type="protein sequence ID" value="AET3Gv20809900.1"/>
    <property type="gene ID" value="AET3Gv20809900"/>
</dbReference>
<dbReference type="AlphaFoldDB" id="A0A453FWQ5"/>
<name>A0A453FWQ5_AEGTS</name>
<evidence type="ECO:0000313" key="3">
    <source>
        <dbReference type="Proteomes" id="UP000015105"/>
    </source>
</evidence>
<reference evidence="2" key="3">
    <citation type="journal article" date="2017" name="Nature">
        <title>Genome sequence of the progenitor of the wheat D genome Aegilops tauschii.</title>
        <authorList>
            <person name="Luo M.C."/>
            <person name="Gu Y.Q."/>
            <person name="Puiu D."/>
            <person name="Wang H."/>
            <person name="Twardziok S.O."/>
            <person name="Deal K.R."/>
            <person name="Huo N."/>
            <person name="Zhu T."/>
            <person name="Wang L."/>
            <person name="Wang Y."/>
            <person name="McGuire P.E."/>
            <person name="Liu S."/>
            <person name="Long H."/>
            <person name="Ramasamy R.K."/>
            <person name="Rodriguez J.C."/>
            <person name="Van S.L."/>
            <person name="Yuan L."/>
            <person name="Wang Z."/>
            <person name="Xia Z."/>
            <person name="Xiao L."/>
            <person name="Anderson O.D."/>
            <person name="Ouyang S."/>
            <person name="Liang Y."/>
            <person name="Zimin A.V."/>
            <person name="Pertea G."/>
            <person name="Qi P."/>
            <person name="Bennetzen J.L."/>
            <person name="Dai X."/>
            <person name="Dawson M.W."/>
            <person name="Muller H.G."/>
            <person name="Kugler K."/>
            <person name="Rivarola-Duarte L."/>
            <person name="Spannagl M."/>
            <person name="Mayer K.F.X."/>
            <person name="Lu F.H."/>
            <person name="Bevan M.W."/>
            <person name="Leroy P."/>
            <person name="Li P."/>
            <person name="You F.M."/>
            <person name="Sun Q."/>
            <person name="Liu Z."/>
            <person name="Lyons E."/>
            <person name="Wicker T."/>
            <person name="Salzberg S.L."/>
            <person name="Devos K.M."/>
            <person name="Dvorak J."/>
        </authorList>
    </citation>
    <scope>NUCLEOTIDE SEQUENCE [LARGE SCALE GENOMIC DNA]</scope>
    <source>
        <strain evidence="2">cv. AL8/78</strain>
    </source>
</reference>
<reference evidence="3" key="1">
    <citation type="journal article" date="2014" name="Science">
        <title>Ancient hybridizations among the ancestral genomes of bread wheat.</title>
        <authorList>
            <consortium name="International Wheat Genome Sequencing Consortium,"/>
            <person name="Marcussen T."/>
            <person name="Sandve S.R."/>
            <person name="Heier L."/>
            <person name="Spannagl M."/>
            <person name="Pfeifer M."/>
            <person name="Jakobsen K.S."/>
            <person name="Wulff B.B."/>
            <person name="Steuernagel B."/>
            <person name="Mayer K.F."/>
            <person name="Olsen O.A."/>
        </authorList>
    </citation>
    <scope>NUCLEOTIDE SEQUENCE [LARGE SCALE GENOMIC DNA]</scope>
    <source>
        <strain evidence="3">cv. AL8/78</strain>
    </source>
</reference>
<proteinExistence type="predicted"/>
<keyword evidence="3" id="KW-1185">Reference proteome</keyword>
<reference evidence="2" key="4">
    <citation type="submission" date="2019-03" db="UniProtKB">
        <authorList>
            <consortium name="EnsemblPlants"/>
        </authorList>
    </citation>
    <scope>IDENTIFICATION</scope>
</reference>
<organism evidence="2 3">
    <name type="scientific">Aegilops tauschii subsp. strangulata</name>
    <name type="common">Goatgrass</name>
    <dbReference type="NCBI Taxonomy" id="200361"/>
    <lineage>
        <taxon>Eukaryota</taxon>
        <taxon>Viridiplantae</taxon>
        <taxon>Streptophyta</taxon>
        <taxon>Embryophyta</taxon>
        <taxon>Tracheophyta</taxon>
        <taxon>Spermatophyta</taxon>
        <taxon>Magnoliopsida</taxon>
        <taxon>Liliopsida</taxon>
        <taxon>Poales</taxon>
        <taxon>Poaceae</taxon>
        <taxon>BOP clade</taxon>
        <taxon>Pooideae</taxon>
        <taxon>Triticodae</taxon>
        <taxon>Triticeae</taxon>
        <taxon>Triticinae</taxon>
        <taxon>Aegilops</taxon>
    </lineage>
</organism>